<evidence type="ECO:0000256" key="3">
    <source>
        <dbReference type="ARBA" id="ARBA00023125"/>
    </source>
</evidence>
<keyword evidence="7" id="KW-1185">Reference proteome</keyword>
<dbReference type="InterPro" id="IPR000847">
    <property type="entry name" value="LysR_HTH_N"/>
</dbReference>
<proteinExistence type="inferred from homology"/>
<dbReference type="PROSITE" id="PS50931">
    <property type="entry name" value="HTH_LYSR"/>
    <property type="match status" value="1"/>
</dbReference>
<keyword evidence="2" id="KW-0805">Transcription regulation</keyword>
<evidence type="ECO:0000313" key="7">
    <source>
        <dbReference type="Proteomes" id="UP001265550"/>
    </source>
</evidence>
<evidence type="ECO:0000259" key="5">
    <source>
        <dbReference type="PROSITE" id="PS50931"/>
    </source>
</evidence>
<evidence type="ECO:0000313" key="6">
    <source>
        <dbReference type="EMBL" id="MDR7093208.1"/>
    </source>
</evidence>
<sequence length="304" mass="33605">MHRLSEDISSRKLEALVAYLEFKTLNAAADALDTSAVSVHRALHSLEDSVRCSLFRHEGRGLVPTEAAHTLAGVARDVLGRLDRGIEATRIAAGYASDRLKIGSLYSLTSHVLPELIKSMNQRRPNLQCELILGKSRHELLPRLKQGQIDAVFAEILPSDPDLVCLPMFEDESYFAAPLGSPLAARETIVLAEHVGEKVVTLAEGPFSAAQLAERFRDFQPCVVMEVQDIFTQMNLVASGVACAVVPGRIRPMYQHLVRFIPFAESEGARQTIGLSVMKARERDPNLLALSSVARVFVRERERR</sequence>
<dbReference type="Gene3D" id="3.40.190.290">
    <property type="match status" value="1"/>
</dbReference>
<evidence type="ECO:0000256" key="1">
    <source>
        <dbReference type="ARBA" id="ARBA00009437"/>
    </source>
</evidence>
<accession>A0ABU1V7I0</accession>
<dbReference type="RefSeq" id="WP_204732908.1">
    <property type="nucleotide sequence ID" value="NZ_JAVDWE010000002.1"/>
</dbReference>
<organism evidence="6 7">
    <name type="scientific">Hydrogenophaga laconesensis</name>
    <dbReference type="NCBI Taxonomy" id="1805971"/>
    <lineage>
        <taxon>Bacteria</taxon>
        <taxon>Pseudomonadati</taxon>
        <taxon>Pseudomonadota</taxon>
        <taxon>Betaproteobacteria</taxon>
        <taxon>Burkholderiales</taxon>
        <taxon>Comamonadaceae</taxon>
        <taxon>Hydrogenophaga</taxon>
    </lineage>
</organism>
<gene>
    <name evidence="6" type="ORF">J2X09_000940</name>
</gene>
<name>A0ABU1V7I0_9BURK</name>
<protein>
    <submittedName>
        <fullName evidence="6">LysR family malonate utilization transcriptional regulator</fullName>
    </submittedName>
</protein>
<dbReference type="SUPFAM" id="SSF46785">
    <property type="entry name" value="Winged helix' DNA-binding domain"/>
    <property type="match status" value="1"/>
</dbReference>
<dbReference type="Pfam" id="PF00126">
    <property type="entry name" value="HTH_1"/>
    <property type="match status" value="1"/>
</dbReference>
<dbReference type="EMBL" id="JAVDWE010000002">
    <property type="protein sequence ID" value="MDR7093208.1"/>
    <property type="molecule type" value="Genomic_DNA"/>
</dbReference>
<keyword evidence="4" id="KW-0804">Transcription</keyword>
<reference evidence="6 7" key="1">
    <citation type="submission" date="2023-07" db="EMBL/GenBank/DDBJ databases">
        <title>Sorghum-associated microbial communities from plants grown in Nebraska, USA.</title>
        <authorList>
            <person name="Schachtman D."/>
        </authorList>
    </citation>
    <scope>NUCLEOTIDE SEQUENCE [LARGE SCALE GENOMIC DNA]</scope>
    <source>
        <strain evidence="6 7">BE240</strain>
    </source>
</reference>
<dbReference type="InterPro" id="IPR036388">
    <property type="entry name" value="WH-like_DNA-bd_sf"/>
</dbReference>
<feature type="domain" description="HTH lysR-type" evidence="5">
    <location>
        <begin position="8"/>
        <end position="65"/>
    </location>
</feature>
<dbReference type="Gene3D" id="1.10.10.10">
    <property type="entry name" value="Winged helix-like DNA-binding domain superfamily/Winged helix DNA-binding domain"/>
    <property type="match status" value="1"/>
</dbReference>
<dbReference type="Proteomes" id="UP001265550">
    <property type="component" value="Unassembled WGS sequence"/>
</dbReference>
<dbReference type="InterPro" id="IPR005119">
    <property type="entry name" value="LysR_subst-bd"/>
</dbReference>
<evidence type="ECO:0000256" key="2">
    <source>
        <dbReference type="ARBA" id="ARBA00023015"/>
    </source>
</evidence>
<dbReference type="PANTHER" id="PTHR30346">
    <property type="entry name" value="TRANSCRIPTIONAL DUAL REGULATOR HCAR-RELATED"/>
    <property type="match status" value="1"/>
</dbReference>
<keyword evidence="3" id="KW-0238">DNA-binding</keyword>
<dbReference type="SUPFAM" id="SSF53850">
    <property type="entry name" value="Periplasmic binding protein-like II"/>
    <property type="match status" value="1"/>
</dbReference>
<dbReference type="InterPro" id="IPR036390">
    <property type="entry name" value="WH_DNA-bd_sf"/>
</dbReference>
<comment type="caution">
    <text evidence="6">The sequence shown here is derived from an EMBL/GenBank/DDBJ whole genome shotgun (WGS) entry which is preliminary data.</text>
</comment>
<dbReference type="PANTHER" id="PTHR30346:SF0">
    <property type="entry name" value="HCA OPERON TRANSCRIPTIONAL ACTIVATOR HCAR"/>
    <property type="match status" value="1"/>
</dbReference>
<evidence type="ECO:0000256" key="4">
    <source>
        <dbReference type="ARBA" id="ARBA00023163"/>
    </source>
</evidence>
<comment type="similarity">
    <text evidence="1">Belongs to the LysR transcriptional regulatory family.</text>
</comment>
<dbReference type="Pfam" id="PF03466">
    <property type="entry name" value="LysR_substrate"/>
    <property type="match status" value="1"/>
</dbReference>